<feature type="compositionally biased region" description="Polar residues" evidence="2">
    <location>
        <begin position="495"/>
        <end position="517"/>
    </location>
</feature>
<protein>
    <recommendedName>
        <fullName evidence="3">C3H1-type domain-containing protein</fullName>
    </recommendedName>
</protein>
<proteinExistence type="predicted"/>
<name>A0AB34L1H4_9PEZI</name>
<keyword evidence="1" id="KW-0863">Zinc-finger</keyword>
<dbReference type="EMBL" id="JAAQHG020000003">
    <property type="protein sequence ID" value="KAL1589957.1"/>
    <property type="molecule type" value="Genomic_DNA"/>
</dbReference>
<accession>A0AB34L1H4</accession>
<gene>
    <name evidence="4" type="ORF">WHR41_01370</name>
</gene>
<feature type="compositionally biased region" description="Polar residues" evidence="2">
    <location>
        <begin position="153"/>
        <end position="163"/>
    </location>
</feature>
<feature type="compositionally biased region" description="Basic and acidic residues" evidence="2">
    <location>
        <begin position="425"/>
        <end position="438"/>
    </location>
</feature>
<keyword evidence="1" id="KW-0862">Zinc</keyword>
<feature type="compositionally biased region" description="Polar residues" evidence="2">
    <location>
        <begin position="126"/>
        <end position="143"/>
    </location>
</feature>
<sequence>MATGDDTSSSANPAVTSSKIPFSQPPQLRYFISRSNGTFVPLIPADELPFNIRLDGVQRVINIESASGMTLVGTQPFTGRFFHLADMSNANRHADASQSSHRRTASEHDTMSKSTSLPTRKLPPSTIATNWRSQNNFETQTQAKIDDIVGSSPDASSRSFKNNSSTPSTPPSDDKVYCTYWIRHGECDFEQQGCRYKHEMPDKATLAKIGFGGGVPRWYQERMRVRLGKSKIPTVGEAVKPGHWLKRRGSQDSESSGYESEFESEKEDRFVRKELLAASSQSDADKDGNGLDYDSKQSIRASEDEQDQITSTEVLQPEAETAAKTRQSSATSDLIDLGPATAYLSLGFDKTTSVSGGAHNPASATSPLPANREAEQAPAPRKVFVPAGEHPEFHITQSRKHVQKTRVNNAHGQTSDHQVSTQKELSTKDVPTQKHPENTTRGAEPLPTQTWQGLMASRWAQTVPSPSNGIYWDQVPPENKMRLMDFGKAPEYPGQNATSVPGSKFASNSQNSGTSSKIAVHLGEGKTPSKSAGGVRPRKPASTGSKTEKSAGRKK</sequence>
<feature type="compositionally biased region" description="Basic and acidic residues" evidence="2">
    <location>
        <begin position="283"/>
        <end position="303"/>
    </location>
</feature>
<keyword evidence="5" id="KW-1185">Reference proteome</keyword>
<comment type="caution">
    <text evidence="4">The sequence shown here is derived from an EMBL/GenBank/DDBJ whole genome shotgun (WGS) entry which is preliminary data.</text>
</comment>
<organism evidence="4 5">
    <name type="scientific">Cladosporium halotolerans</name>
    <dbReference type="NCBI Taxonomy" id="1052096"/>
    <lineage>
        <taxon>Eukaryota</taxon>
        <taxon>Fungi</taxon>
        <taxon>Dikarya</taxon>
        <taxon>Ascomycota</taxon>
        <taxon>Pezizomycotina</taxon>
        <taxon>Dothideomycetes</taxon>
        <taxon>Dothideomycetidae</taxon>
        <taxon>Cladosporiales</taxon>
        <taxon>Cladosporiaceae</taxon>
        <taxon>Cladosporium</taxon>
    </lineage>
</organism>
<feature type="region of interest" description="Disordered" evidence="2">
    <location>
        <begin position="92"/>
        <end position="172"/>
    </location>
</feature>
<evidence type="ECO:0000259" key="3">
    <source>
        <dbReference type="PROSITE" id="PS50103"/>
    </source>
</evidence>
<keyword evidence="1" id="KW-0479">Metal-binding</keyword>
<reference evidence="4 5" key="1">
    <citation type="journal article" date="2020" name="Microbiol. Resour. Announc.">
        <title>Draft Genome Sequence of a Cladosporium Species Isolated from the Mesophotic Ascidian Didemnum maculosum.</title>
        <authorList>
            <person name="Gioti A."/>
            <person name="Siaperas R."/>
            <person name="Nikolaivits E."/>
            <person name="Le Goff G."/>
            <person name="Ouazzani J."/>
            <person name="Kotoulas G."/>
            <person name="Topakas E."/>
        </authorList>
    </citation>
    <scope>NUCLEOTIDE SEQUENCE [LARGE SCALE GENOMIC DNA]</scope>
    <source>
        <strain evidence="4 5">TM138-S3</strain>
    </source>
</reference>
<feature type="compositionally biased region" description="Basic and acidic residues" evidence="2">
    <location>
        <begin position="546"/>
        <end position="555"/>
    </location>
</feature>
<feature type="zinc finger region" description="C3H1-type" evidence="1">
    <location>
        <begin position="172"/>
        <end position="201"/>
    </location>
</feature>
<feature type="compositionally biased region" description="Polar residues" evidence="2">
    <location>
        <begin position="405"/>
        <end position="424"/>
    </location>
</feature>
<dbReference type="AlphaFoldDB" id="A0AB34L1H4"/>
<evidence type="ECO:0000256" key="2">
    <source>
        <dbReference type="SAM" id="MobiDB-lite"/>
    </source>
</evidence>
<dbReference type="GO" id="GO:0008270">
    <property type="term" value="F:zinc ion binding"/>
    <property type="evidence" value="ECO:0007669"/>
    <property type="project" value="UniProtKB-KW"/>
</dbReference>
<dbReference type="InterPro" id="IPR000571">
    <property type="entry name" value="Znf_CCCH"/>
</dbReference>
<dbReference type="Proteomes" id="UP000803884">
    <property type="component" value="Unassembled WGS sequence"/>
</dbReference>
<evidence type="ECO:0000313" key="4">
    <source>
        <dbReference type="EMBL" id="KAL1589957.1"/>
    </source>
</evidence>
<feature type="region of interest" description="Disordered" evidence="2">
    <location>
        <begin position="482"/>
        <end position="555"/>
    </location>
</feature>
<feature type="region of interest" description="Disordered" evidence="2">
    <location>
        <begin position="353"/>
        <end position="379"/>
    </location>
</feature>
<dbReference type="GeneID" id="96002814"/>
<feature type="domain" description="C3H1-type" evidence="3">
    <location>
        <begin position="172"/>
        <end position="201"/>
    </location>
</feature>
<feature type="region of interest" description="Disordered" evidence="2">
    <location>
        <begin position="1"/>
        <end position="20"/>
    </location>
</feature>
<evidence type="ECO:0000256" key="1">
    <source>
        <dbReference type="PROSITE-ProRule" id="PRU00723"/>
    </source>
</evidence>
<feature type="region of interest" description="Disordered" evidence="2">
    <location>
        <begin position="243"/>
        <end position="265"/>
    </location>
</feature>
<feature type="region of interest" description="Disordered" evidence="2">
    <location>
        <begin position="278"/>
        <end position="331"/>
    </location>
</feature>
<dbReference type="PROSITE" id="PS50103">
    <property type="entry name" value="ZF_C3H1"/>
    <property type="match status" value="1"/>
</dbReference>
<feature type="region of interest" description="Disordered" evidence="2">
    <location>
        <begin position="393"/>
        <end position="447"/>
    </location>
</feature>
<dbReference type="RefSeq" id="XP_069233062.1">
    <property type="nucleotide sequence ID" value="XM_069369976.1"/>
</dbReference>
<evidence type="ECO:0000313" key="5">
    <source>
        <dbReference type="Proteomes" id="UP000803884"/>
    </source>
</evidence>